<dbReference type="Proteomes" id="UP000028999">
    <property type="component" value="Unassembled WGS sequence"/>
</dbReference>
<dbReference type="PaxDb" id="3708-A0A078HNI7"/>
<sequence length="147" mass="16519">MKKRKSHRTAVKTAFVESLKTPNVAAWYRLIVLGKKEEKVELSVSLSSGETSISLEKLIFLKPPWKLLYKGNHKDPSYSEPSVSNRGQRVIVIMKAVRSLLELKGPPSRSSLENCDWSKAESLVKIELQADVELIRSSTRGFAVSIH</sequence>
<proteinExistence type="predicted"/>
<dbReference type="AlphaFoldDB" id="A0A078HNI7"/>
<dbReference type="EMBL" id="LK032463">
    <property type="protein sequence ID" value="CDY40080.1"/>
    <property type="molecule type" value="Genomic_DNA"/>
</dbReference>
<gene>
    <name evidence="1" type="primary">BnaC02g00500D</name>
    <name evidence="1" type="ORF">GSBRNA2T00068990001</name>
</gene>
<evidence type="ECO:0000313" key="2">
    <source>
        <dbReference type="Proteomes" id="UP000028999"/>
    </source>
</evidence>
<protein>
    <submittedName>
        <fullName evidence="1">BnaC02g00500D protein</fullName>
    </submittedName>
</protein>
<dbReference type="Gramene" id="CDY40080">
    <property type="protein sequence ID" value="CDY40080"/>
    <property type="gene ID" value="GSBRNA2T00068990001"/>
</dbReference>
<dbReference type="STRING" id="3708.A0A078HNI7"/>
<name>A0A078HNI7_BRANA</name>
<reference evidence="1 2" key="1">
    <citation type="journal article" date="2014" name="Science">
        <title>Plant genetics. Early allopolyploid evolution in the post-Neolithic Brassica napus oilseed genome.</title>
        <authorList>
            <person name="Chalhoub B."/>
            <person name="Denoeud F."/>
            <person name="Liu S."/>
            <person name="Parkin I.A."/>
            <person name="Tang H."/>
            <person name="Wang X."/>
            <person name="Chiquet J."/>
            <person name="Belcram H."/>
            <person name="Tong C."/>
            <person name="Samans B."/>
            <person name="Correa M."/>
            <person name="Da Silva C."/>
            <person name="Just J."/>
            <person name="Falentin C."/>
            <person name="Koh C.S."/>
            <person name="Le Clainche I."/>
            <person name="Bernard M."/>
            <person name="Bento P."/>
            <person name="Noel B."/>
            <person name="Labadie K."/>
            <person name="Alberti A."/>
            <person name="Charles M."/>
            <person name="Arnaud D."/>
            <person name="Guo H."/>
            <person name="Daviaud C."/>
            <person name="Alamery S."/>
            <person name="Jabbari K."/>
            <person name="Zhao M."/>
            <person name="Edger P.P."/>
            <person name="Chelaifa H."/>
            <person name="Tack D."/>
            <person name="Lassalle G."/>
            <person name="Mestiri I."/>
            <person name="Schnel N."/>
            <person name="Le Paslier M.C."/>
            <person name="Fan G."/>
            <person name="Renault V."/>
            <person name="Bayer P.E."/>
            <person name="Golicz A.A."/>
            <person name="Manoli S."/>
            <person name="Lee T.H."/>
            <person name="Thi V.H."/>
            <person name="Chalabi S."/>
            <person name="Hu Q."/>
            <person name="Fan C."/>
            <person name="Tollenaere R."/>
            <person name="Lu Y."/>
            <person name="Battail C."/>
            <person name="Shen J."/>
            <person name="Sidebottom C.H."/>
            <person name="Wang X."/>
            <person name="Canaguier A."/>
            <person name="Chauveau A."/>
            <person name="Berard A."/>
            <person name="Deniot G."/>
            <person name="Guan M."/>
            <person name="Liu Z."/>
            <person name="Sun F."/>
            <person name="Lim Y.P."/>
            <person name="Lyons E."/>
            <person name="Town C.D."/>
            <person name="Bancroft I."/>
            <person name="Wang X."/>
            <person name="Meng J."/>
            <person name="Ma J."/>
            <person name="Pires J.C."/>
            <person name="King G.J."/>
            <person name="Brunel D."/>
            <person name="Delourme R."/>
            <person name="Renard M."/>
            <person name="Aury J.M."/>
            <person name="Adams K.L."/>
            <person name="Batley J."/>
            <person name="Snowdon R.J."/>
            <person name="Tost J."/>
            <person name="Edwards D."/>
            <person name="Zhou Y."/>
            <person name="Hua W."/>
            <person name="Sharpe A.G."/>
            <person name="Paterson A.H."/>
            <person name="Guan C."/>
            <person name="Wincker P."/>
        </authorList>
    </citation>
    <scope>NUCLEOTIDE SEQUENCE [LARGE SCALE GENOMIC DNA]</scope>
    <source>
        <strain evidence="2">cv. Darmor-bzh</strain>
    </source>
</reference>
<accession>A0A078HNI7</accession>
<keyword evidence="2" id="KW-1185">Reference proteome</keyword>
<evidence type="ECO:0000313" key="1">
    <source>
        <dbReference type="EMBL" id="CDY40080.1"/>
    </source>
</evidence>
<organism evidence="1 2">
    <name type="scientific">Brassica napus</name>
    <name type="common">Rape</name>
    <dbReference type="NCBI Taxonomy" id="3708"/>
    <lineage>
        <taxon>Eukaryota</taxon>
        <taxon>Viridiplantae</taxon>
        <taxon>Streptophyta</taxon>
        <taxon>Embryophyta</taxon>
        <taxon>Tracheophyta</taxon>
        <taxon>Spermatophyta</taxon>
        <taxon>Magnoliopsida</taxon>
        <taxon>eudicotyledons</taxon>
        <taxon>Gunneridae</taxon>
        <taxon>Pentapetalae</taxon>
        <taxon>rosids</taxon>
        <taxon>malvids</taxon>
        <taxon>Brassicales</taxon>
        <taxon>Brassicaceae</taxon>
        <taxon>Brassiceae</taxon>
        <taxon>Brassica</taxon>
    </lineage>
</organism>